<keyword evidence="1" id="KW-0472">Membrane</keyword>
<evidence type="ECO:0000313" key="2">
    <source>
        <dbReference type="EMBL" id="RTN19028.1"/>
    </source>
</evidence>
<evidence type="ECO:0000256" key="1">
    <source>
        <dbReference type="SAM" id="Phobius"/>
    </source>
</evidence>
<evidence type="ECO:0000313" key="3">
    <source>
        <dbReference type="Proteomes" id="UP000278241"/>
    </source>
</evidence>
<organism evidence="2 3">
    <name type="scientific">Enterobacter quasimori</name>
    <dbReference type="NCBI Taxonomy" id="2838947"/>
    <lineage>
        <taxon>Bacteria</taxon>
        <taxon>Pseudomonadati</taxon>
        <taxon>Pseudomonadota</taxon>
        <taxon>Gammaproteobacteria</taxon>
        <taxon>Enterobacterales</taxon>
        <taxon>Enterobacteriaceae</taxon>
        <taxon>Enterobacter</taxon>
    </lineage>
</organism>
<dbReference type="Proteomes" id="UP000278241">
    <property type="component" value="Unassembled WGS sequence"/>
</dbReference>
<dbReference type="EMBL" id="RXRX01000018">
    <property type="protein sequence ID" value="RTN19028.1"/>
    <property type="molecule type" value="Genomic_DNA"/>
</dbReference>
<gene>
    <name evidence="2" type="ORF">EKN94_20865</name>
</gene>
<proteinExistence type="predicted"/>
<accession>A0ABY0AMJ0</accession>
<sequence>MNYFVKMLCVLVIVIGFNIFMIFNLLPAFFENIERGYYDAFSFIAVLCGNNPDASVLHYLNANNHDVVFFFIFMSPGILVSWFAFFAIYKSILLDAPLSLFSSSRAKHVEVK</sequence>
<protein>
    <submittedName>
        <fullName evidence="2">Uncharacterized protein</fullName>
    </submittedName>
</protein>
<feature type="transmembrane region" description="Helical" evidence="1">
    <location>
        <begin position="7"/>
        <end position="30"/>
    </location>
</feature>
<name>A0ABY0AMJ0_9ENTR</name>
<keyword evidence="1" id="KW-0812">Transmembrane</keyword>
<feature type="transmembrane region" description="Helical" evidence="1">
    <location>
        <begin position="67"/>
        <end position="89"/>
    </location>
</feature>
<reference evidence="2 3" key="1">
    <citation type="submission" date="2018-12" db="EMBL/GenBank/DDBJ databases">
        <title>The Batch Genome Submission of Enterobacter spp. strains.</title>
        <authorList>
            <person name="Wei L."/>
            <person name="Wu W."/>
            <person name="Lin J."/>
            <person name="Zhang X."/>
            <person name="Feng Y."/>
            <person name="Zong Z."/>
        </authorList>
    </citation>
    <scope>NUCLEOTIDE SEQUENCE [LARGE SCALE GENOMIC DNA]</scope>
    <source>
        <strain evidence="2 3">WCHEM090044</strain>
    </source>
</reference>
<comment type="caution">
    <text evidence="2">The sequence shown here is derived from an EMBL/GenBank/DDBJ whole genome shotgun (WGS) entry which is preliminary data.</text>
</comment>
<dbReference type="RefSeq" id="WP_032666481.1">
    <property type="nucleotide sequence ID" value="NZ_RXRX01000018.1"/>
</dbReference>
<keyword evidence="3" id="KW-1185">Reference proteome</keyword>
<keyword evidence="1" id="KW-1133">Transmembrane helix</keyword>